<dbReference type="InterPro" id="IPR000600">
    <property type="entry name" value="ROK"/>
</dbReference>
<dbReference type="SUPFAM" id="SSF53067">
    <property type="entry name" value="Actin-like ATPase domain"/>
    <property type="match status" value="1"/>
</dbReference>
<dbReference type="Gene3D" id="3.30.420.40">
    <property type="match status" value="2"/>
</dbReference>
<dbReference type="EMBL" id="JAHQCW010000001">
    <property type="protein sequence ID" value="MBU9734967.1"/>
    <property type="molecule type" value="Genomic_DNA"/>
</dbReference>
<dbReference type="RefSeq" id="WP_158343888.1">
    <property type="nucleotide sequence ID" value="NZ_JAHQCW010000001.1"/>
</dbReference>
<proteinExistence type="inferred from homology"/>
<evidence type="ECO:0000313" key="2">
    <source>
        <dbReference type="EMBL" id="MBU9734967.1"/>
    </source>
</evidence>
<dbReference type="AlphaFoldDB" id="A0A949JWE2"/>
<protein>
    <submittedName>
        <fullName evidence="2">ROK family protein</fullName>
    </submittedName>
</protein>
<comment type="caution">
    <text evidence="2">The sequence shown here is derived from an EMBL/GenBank/DDBJ whole genome shotgun (WGS) entry which is preliminary data.</text>
</comment>
<dbReference type="PANTHER" id="PTHR18964:SF165">
    <property type="entry name" value="BETA-GLUCOSIDE KINASE"/>
    <property type="match status" value="1"/>
</dbReference>
<dbReference type="CDD" id="cd24068">
    <property type="entry name" value="ASKHA_NBD_ROK_FnNanK-like"/>
    <property type="match status" value="1"/>
</dbReference>
<reference evidence="2" key="1">
    <citation type="submission" date="2021-06" db="EMBL/GenBank/DDBJ databases">
        <title>Description of novel taxa of the family Lachnospiraceae.</title>
        <authorList>
            <person name="Chaplin A.V."/>
            <person name="Sokolova S.R."/>
            <person name="Pikina A.P."/>
            <person name="Korzhanova M."/>
            <person name="Belova V."/>
            <person name="Korostin D."/>
            <person name="Efimov B.A."/>
        </authorList>
    </citation>
    <scope>NUCLEOTIDE SEQUENCE</scope>
    <source>
        <strain evidence="2">ASD5720</strain>
    </source>
</reference>
<name>A0A949JWE2_9FIRM</name>
<accession>A0A949JWE2</accession>
<evidence type="ECO:0000313" key="3">
    <source>
        <dbReference type="Proteomes" id="UP000712157"/>
    </source>
</evidence>
<organism evidence="2 3">
    <name type="scientific">Diplocloster agilis</name>
    <dbReference type="NCBI Taxonomy" id="2850323"/>
    <lineage>
        <taxon>Bacteria</taxon>
        <taxon>Bacillati</taxon>
        <taxon>Bacillota</taxon>
        <taxon>Clostridia</taxon>
        <taxon>Lachnospirales</taxon>
        <taxon>Lachnospiraceae</taxon>
        <taxon>Diplocloster</taxon>
    </lineage>
</organism>
<sequence>MRILALDIGGTSIKSAVCNDGRLTELKEQDTDACLGGEFVMRRAAEILKTYGPCDAIGISTAGQVDVQEGKIRYANDNIPGYTGMEIRKRLEAEFHVPVAVENDVNAAALGEGHYGAARGFEDYLCLTYGTGVGGAIVIGNQVFRGVAGSAGEVGSIVIHGRQVVNGRRISGCYEDYASTSALIRTVSAYDPDIHNGRELFERLACDPALLTLLEDWIWEIAHGLVTLIHIFNPQCILLGGGVMAQDYVVEKVKEVTLERIMPSFRDVVFKRAGLGNRAGLWGAVHLAKERVGR</sequence>
<keyword evidence="3" id="KW-1185">Reference proteome</keyword>
<dbReference type="Proteomes" id="UP000712157">
    <property type="component" value="Unassembled WGS sequence"/>
</dbReference>
<comment type="similarity">
    <text evidence="1">Belongs to the ROK (NagC/XylR) family.</text>
</comment>
<dbReference type="InterPro" id="IPR043129">
    <property type="entry name" value="ATPase_NBD"/>
</dbReference>
<gene>
    <name evidence="2" type="ORF">KTH89_00365</name>
</gene>
<dbReference type="Pfam" id="PF00480">
    <property type="entry name" value="ROK"/>
    <property type="match status" value="1"/>
</dbReference>
<dbReference type="PANTHER" id="PTHR18964">
    <property type="entry name" value="ROK (REPRESSOR, ORF, KINASE) FAMILY"/>
    <property type="match status" value="1"/>
</dbReference>
<evidence type="ECO:0000256" key="1">
    <source>
        <dbReference type="ARBA" id="ARBA00006479"/>
    </source>
</evidence>